<reference evidence="1" key="1">
    <citation type="submission" date="2007-07" db="EMBL/GenBank/DDBJ databases">
        <title>PCAP assembly of the Caenorhabditis remanei genome.</title>
        <authorList>
            <consortium name="The Caenorhabditis remanei Sequencing Consortium"/>
            <person name="Wilson R.K."/>
        </authorList>
    </citation>
    <scope>NUCLEOTIDE SEQUENCE [LARGE SCALE GENOMIC DNA]</scope>
    <source>
        <strain evidence="1">PB4641</strain>
    </source>
</reference>
<keyword evidence="2" id="KW-1185">Reference proteome</keyword>
<name>E3NHH1_CAERE</name>
<gene>
    <name evidence="1" type="ORF">CRE_20049</name>
</gene>
<accession>E3NHH1</accession>
<protein>
    <submittedName>
        <fullName evidence="1">Uncharacterized protein</fullName>
    </submittedName>
</protein>
<evidence type="ECO:0000313" key="1">
    <source>
        <dbReference type="EMBL" id="EFO98038.1"/>
    </source>
</evidence>
<dbReference type="Proteomes" id="UP000008281">
    <property type="component" value="Unassembled WGS sequence"/>
</dbReference>
<proteinExistence type="predicted"/>
<dbReference type="AlphaFoldDB" id="E3NHH1"/>
<organism evidence="2">
    <name type="scientific">Caenorhabditis remanei</name>
    <name type="common">Caenorhabditis vulgaris</name>
    <dbReference type="NCBI Taxonomy" id="31234"/>
    <lineage>
        <taxon>Eukaryota</taxon>
        <taxon>Metazoa</taxon>
        <taxon>Ecdysozoa</taxon>
        <taxon>Nematoda</taxon>
        <taxon>Chromadorea</taxon>
        <taxon>Rhabditida</taxon>
        <taxon>Rhabditina</taxon>
        <taxon>Rhabditomorpha</taxon>
        <taxon>Rhabditoidea</taxon>
        <taxon>Rhabditidae</taxon>
        <taxon>Peloderinae</taxon>
        <taxon>Caenorhabditis</taxon>
    </lineage>
</organism>
<sequence length="17" mass="1943">MVLETGQRHTSRQPCSL</sequence>
<dbReference type="EMBL" id="DS268676">
    <property type="protein sequence ID" value="EFO98038.1"/>
    <property type="molecule type" value="Genomic_DNA"/>
</dbReference>
<evidence type="ECO:0000313" key="2">
    <source>
        <dbReference type="Proteomes" id="UP000008281"/>
    </source>
</evidence>
<dbReference type="InParanoid" id="E3NHH1"/>